<name>A0AAE1SY92_9SOLA</name>
<dbReference type="EMBL" id="JAVYJV010000002">
    <property type="protein sequence ID" value="KAK4377941.1"/>
    <property type="molecule type" value="Genomic_DNA"/>
</dbReference>
<accession>A0AAE1SY92</accession>
<feature type="signal peptide" evidence="10">
    <location>
        <begin position="1"/>
        <end position="29"/>
    </location>
</feature>
<keyword evidence="4" id="KW-0964">Secreted</keyword>
<keyword evidence="10" id="KW-0732">Signal</keyword>
<keyword evidence="6 9" id="KW-0326">Glycosidase</keyword>
<dbReference type="InterPro" id="IPR013705">
    <property type="entry name" value="Sterol_MeTrfase_C"/>
</dbReference>
<evidence type="ECO:0000256" key="3">
    <source>
        <dbReference type="ARBA" id="ARBA00022512"/>
    </source>
</evidence>
<sequence length="481" mass="53196">MSIQRILLLFTTIIIVLLVLSINYSCCSCNFHEGDDNLFTEAHHNNLEQEFGQDFQTYPSYLSTNIEGNNILQDQIHDFSNIEKVENGVALIDVSSFGAKGDGNTDDTTAFEKAWKEACSSNTPVLFVVHHNKKYLLKQITFSGPCKSSISMQVFGSLEAYDNISGYSKDRRHWILFNNVENLVVGGGGIINGNGKIWWQNSCKINKSLALTLYNCKKLKVKNLKIKDAQQIHVSFERCTNVEASNLIITAPENSPNTDGIHVANTQNIQISDSTIRTGDDCISIESGSQKVQATDITCGPGHGISIGSLGSGNSEAHVSDVIVRGAKLSGTTNGLRIKTWQGGSGNASNIVFQNVEMQRVKNPIIIDQNYCDQDDPCKEQFDCYKEIFRVLKPGQYFANYVWCITDFFDRNNSNHRRIKREVELGNGLPDIRSMGLCIEALKHAGFEVKILERVGLAPEGSQKVQAILEQAADALVEGGK</sequence>
<comment type="caution">
    <text evidence="12">The sequence shown here is derived from an EMBL/GenBank/DDBJ whole genome shotgun (WGS) entry which is preliminary data.</text>
</comment>
<dbReference type="InterPro" id="IPR006626">
    <property type="entry name" value="PbH1"/>
</dbReference>
<evidence type="ECO:0000259" key="11">
    <source>
        <dbReference type="Pfam" id="PF08498"/>
    </source>
</evidence>
<keyword evidence="7" id="KW-0961">Cell wall biogenesis/degradation</keyword>
<keyword evidence="13" id="KW-1185">Reference proteome</keyword>
<comment type="similarity">
    <text evidence="2 9">Belongs to the glycosyl hydrolase 28 family.</text>
</comment>
<evidence type="ECO:0000313" key="12">
    <source>
        <dbReference type="EMBL" id="KAK4377941.1"/>
    </source>
</evidence>
<dbReference type="Pfam" id="PF00295">
    <property type="entry name" value="Glyco_hydro_28"/>
    <property type="match status" value="1"/>
</dbReference>
<keyword evidence="3" id="KW-0134">Cell wall</keyword>
<organism evidence="12 13">
    <name type="scientific">Anisodus tanguticus</name>
    <dbReference type="NCBI Taxonomy" id="243964"/>
    <lineage>
        <taxon>Eukaryota</taxon>
        <taxon>Viridiplantae</taxon>
        <taxon>Streptophyta</taxon>
        <taxon>Embryophyta</taxon>
        <taxon>Tracheophyta</taxon>
        <taxon>Spermatophyta</taxon>
        <taxon>Magnoliopsida</taxon>
        <taxon>eudicotyledons</taxon>
        <taxon>Gunneridae</taxon>
        <taxon>Pentapetalae</taxon>
        <taxon>asterids</taxon>
        <taxon>lamiids</taxon>
        <taxon>Solanales</taxon>
        <taxon>Solanaceae</taxon>
        <taxon>Solanoideae</taxon>
        <taxon>Hyoscyameae</taxon>
        <taxon>Anisodus</taxon>
    </lineage>
</organism>
<dbReference type="GO" id="GO:0071555">
    <property type="term" value="P:cell wall organization"/>
    <property type="evidence" value="ECO:0007669"/>
    <property type="project" value="UniProtKB-KW"/>
</dbReference>
<comment type="subcellular location">
    <subcellularLocation>
        <location evidence="1">Secreted</location>
        <location evidence="1">Cell wall</location>
    </subcellularLocation>
</comment>
<dbReference type="GO" id="GO:0006694">
    <property type="term" value="P:steroid biosynthetic process"/>
    <property type="evidence" value="ECO:0007669"/>
    <property type="project" value="InterPro"/>
</dbReference>
<dbReference type="SMART" id="SM00710">
    <property type="entry name" value="PbH1"/>
    <property type="match status" value="4"/>
</dbReference>
<evidence type="ECO:0000256" key="7">
    <source>
        <dbReference type="ARBA" id="ARBA00023316"/>
    </source>
</evidence>
<gene>
    <name evidence="12" type="ORF">RND71_004237</name>
</gene>
<dbReference type="PANTHER" id="PTHR31375">
    <property type="match status" value="1"/>
</dbReference>
<dbReference type="Gene3D" id="2.160.20.10">
    <property type="entry name" value="Single-stranded right-handed beta-helix, Pectin lyase-like"/>
    <property type="match status" value="1"/>
</dbReference>
<feature type="chain" id="PRO_5042205290" description="Sterol methyltransferase C-terminal domain-containing protein" evidence="10">
    <location>
        <begin position="30"/>
        <end position="481"/>
    </location>
</feature>
<evidence type="ECO:0000256" key="1">
    <source>
        <dbReference type="ARBA" id="ARBA00004191"/>
    </source>
</evidence>
<evidence type="ECO:0000256" key="5">
    <source>
        <dbReference type="ARBA" id="ARBA00022801"/>
    </source>
</evidence>
<dbReference type="InterPro" id="IPR012334">
    <property type="entry name" value="Pectin_lyas_fold"/>
</dbReference>
<dbReference type="SUPFAM" id="SSF53335">
    <property type="entry name" value="S-adenosyl-L-methionine-dependent methyltransferases"/>
    <property type="match status" value="1"/>
</dbReference>
<dbReference type="PROSITE" id="PS00502">
    <property type="entry name" value="POLYGALACTURONASE"/>
    <property type="match status" value="1"/>
</dbReference>
<dbReference type="Pfam" id="PF08498">
    <property type="entry name" value="Sterol_MT_C"/>
    <property type="match status" value="1"/>
</dbReference>
<dbReference type="SUPFAM" id="SSF51126">
    <property type="entry name" value="Pectin lyase-like"/>
    <property type="match status" value="1"/>
</dbReference>
<dbReference type="Proteomes" id="UP001291623">
    <property type="component" value="Unassembled WGS sequence"/>
</dbReference>
<dbReference type="GO" id="GO:0008168">
    <property type="term" value="F:methyltransferase activity"/>
    <property type="evidence" value="ECO:0007669"/>
    <property type="project" value="InterPro"/>
</dbReference>
<evidence type="ECO:0000256" key="8">
    <source>
        <dbReference type="PROSITE-ProRule" id="PRU10052"/>
    </source>
</evidence>
<keyword evidence="5 9" id="KW-0378">Hydrolase</keyword>
<dbReference type="InterPro" id="IPR029063">
    <property type="entry name" value="SAM-dependent_MTases_sf"/>
</dbReference>
<dbReference type="InterPro" id="IPR011050">
    <property type="entry name" value="Pectin_lyase_fold/virulence"/>
</dbReference>
<evidence type="ECO:0000256" key="6">
    <source>
        <dbReference type="ARBA" id="ARBA00023295"/>
    </source>
</evidence>
<proteinExistence type="inferred from homology"/>
<dbReference type="AlphaFoldDB" id="A0AAE1SY92"/>
<evidence type="ECO:0000256" key="2">
    <source>
        <dbReference type="ARBA" id="ARBA00008834"/>
    </source>
</evidence>
<evidence type="ECO:0000313" key="13">
    <source>
        <dbReference type="Proteomes" id="UP001291623"/>
    </source>
</evidence>
<protein>
    <recommendedName>
        <fullName evidence="11">Sterol methyltransferase C-terminal domain-containing protein</fullName>
    </recommendedName>
</protein>
<dbReference type="GO" id="GO:0005975">
    <property type="term" value="P:carbohydrate metabolic process"/>
    <property type="evidence" value="ECO:0007669"/>
    <property type="project" value="InterPro"/>
</dbReference>
<reference evidence="12" key="1">
    <citation type="submission" date="2023-12" db="EMBL/GenBank/DDBJ databases">
        <title>Genome assembly of Anisodus tanguticus.</title>
        <authorList>
            <person name="Wang Y.-J."/>
        </authorList>
    </citation>
    <scope>NUCLEOTIDE SEQUENCE</scope>
    <source>
        <strain evidence="12">KB-2021</strain>
        <tissue evidence="12">Leaf</tissue>
    </source>
</reference>
<evidence type="ECO:0000256" key="10">
    <source>
        <dbReference type="SAM" id="SignalP"/>
    </source>
</evidence>
<dbReference type="GO" id="GO:0004650">
    <property type="term" value="F:polygalacturonase activity"/>
    <property type="evidence" value="ECO:0007669"/>
    <property type="project" value="InterPro"/>
</dbReference>
<feature type="active site" evidence="8">
    <location>
        <position position="303"/>
    </location>
</feature>
<evidence type="ECO:0000256" key="9">
    <source>
        <dbReference type="RuleBase" id="RU361169"/>
    </source>
</evidence>
<dbReference type="InterPro" id="IPR000743">
    <property type="entry name" value="Glyco_hydro_28"/>
</dbReference>
<feature type="domain" description="Sterol methyltransferase C-terminal" evidence="11">
    <location>
        <begin position="449"/>
        <end position="481"/>
    </location>
</feature>
<evidence type="ECO:0000256" key="4">
    <source>
        <dbReference type="ARBA" id="ARBA00022525"/>
    </source>
</evidence>